<keyword evidence="1" id="KW-0805">Transcription regulation</keyword>
<protein>
    <submittedName>
        <fullName evidence="5">GntR family transcriptional regulator</fullName>
    </submittedName>
</protein>
<evidence type="ECO:0000313" key="5">
    <source>
        <dbReference type="EMBL" id="TFZ83054.1"/>
    </source>
</evidence>
<feature type="domain" description="HTH gntR-type" evidence="4">
    <location>
        <begin position="4"/>
        <end position="71"/>
    </location>
</feature>
<dbReference type="PANTHER" id="PTHR43537:SF5">
    <property type="entry name" value="UXU OPERON TRANSCRIPTIONAL REGULATOR"/>
    <property type="match status" value="1"/>
</dbReference>
<dbReference type="AlphaFoldDB" id="A0A4Z0F9J6"/>
<evidence type="ECO:0000259" key="4">
    <source>
        <dbReference type="PROSITE" id="PS50949"/>
    </source>
</evidence>
<dbReference type="InterPro" id="IPR011711">
    <property type="entry name" value="GntR_C"/>
</dbReference>
<dbReference type="SMART" id="SM00345">
    <property type="entry name" value="HTH_GNTR"/>
    <property type="match status" value="1"/>
</dbReference>
<reference evidence="5 6" key="1">
    <citation type="journal article" date="2019" name="ISME J.">
        <title>Candidatus Macondimonas diazotrophica, a novel gammaproteobacterial genus dominating crude-oil-contaminated coastal sediments.</title>
        <authorList>
            <person name="Karthikeyan S."/>
            <person name="Konstantinidis K."/>
        </authorList>
    </citation>
    <scope>NUCLEOTIDE SEQUENCE [LARGE SCALE GENOMIC DNA]</scope>
    <source>
        <strain evidence="5 6">KTK01</strain>
    </source>
</reference>
<dbReference type="InterPro" id="IPR036388">
    <property type="entry name" value="WH-like_DNA-bd_sf"/>
</dbReference>
<dbReference type="GO" id="GO:0043565">
    <property type="term" value="F:sequence-specific DNA binding"/>
    <property type="evidence" value="ECO:0007669"/>
    <property type="project" value="InterPro"/>
</dbReference>
<dbReference type="InterPro" id="IPR008920">
    <property type="entry name" value="TF_FadR/GntR_C"/>
</dbReference>
<dbReference type="InterPro" id="IPR036390">
    <property type="entry name" value="WH_DNA-bd_sf"/>
</dbReference>
<sequence length="229" mass="25812">MPNRPSAHAVYSELKDRILGFTLYPGTRVTETELAEDFGVSRTPIREALQRLAAEGFVTIRPKQGCFVRELDIEEIDQLYQVRIALESLALELAQAHMPRSALESLARDWDPGQSDKAPVSVDAMAQRDESFHITLAQGSGNRVLAGLLQDVNARIHIIRRLDFTDRERIDVTYTEHHRIAELLLARNLSAARELMSEHIRYSQEFARTLTLRRLADLRRAAPGSSGNG</sequence>
<dbReference type="GO" id="GO:0003700">
    <property type="term" value="F:DNA-binding transcription factor activity"/>
    <property type="evidence" value="ECO:0007669"/>
    <property type="project" value="InterPro"/>
</dbReference>
<evidence type="ECO:0000256" key="3">
    <source>
        <dbReference type="ARBA" id="ARBA00023163"/>
    </source>
</evidence>
<name>A0A4Z0F9J6_9GAMM</name>
<evidence type="ECO:0000256" key="2">
    <source>
        <dbReference type="ARBA" id="ARBA00023125"/>
    </source>
</evidence>
<evidence type="ECO:0000313" key="6">
    <source>
        <dbReference type="Proteomes" id="UP000297890"/>
    </source>
</evidence>
<dbReference type="SUPFAM" id="SSF48008">
    <property type="entry name" value="GntR ligand-binding domain-like"/>
    <property type="match status" value="1"/>
</dbReference>
<dbReference type="InterPro" id="IPR000485">
    <property type="entry name" value="AsnC-type_HTH_dom"/>
</dbReference>
<proteinExistence type="predicted"/>
<dbReference type="Pfam" id="PF00392">
    <property type="entry name" value="GntR"/>
    <property type="match status" value="1"/>
</dbReference>
<dbReference type="RefSeq" id="WP_135281354.1">
    <property type="nucleotide sequence ID" value="NZ_SRIO01000005.1"/>
</dbReference>
<dbReference type="Proteomes" id="UP000297890">
    <property type="component" value="Unassembled WGS sequence"/>
</dbReference>
<keyword evidence="3" id="KW-0804">Transcription</keyword>
<dbReference type="PRINTS" id="PR00035">
    <property type="entry name" value="HTHGNTR"/>
</dbReference>
<dbReference type="PROSITE" id="PS50949">
    <property type="entry name" value="HTH_GNTR"/>
    <property type="match status" value="1"/>
</dbReference>
<keyword evidence="2" id="KW-0238">DNA-binding</keyword>
<evidence type="ECO:0000256" key="1">
    <source>
        <dbReference type="ARBA" id="ARBA00023015"/>
    </source>
</evidence>
<dbReference type="CDD" id="cd07377">
    <property type="entry name" value="WHTH_GntR"/>
    <property type="match status" value="1"/>
</dbReference>
<accession>A0A4Z0F9J6</accession>
<gene>
    <name evidence="5" type="ORF">E4680_05320</name>
</gene>
<dbReference type="Gene3D" id="1.10.10.10">
    <property type="entry name" value="Winged helix-like DNA-binding domain superfamily/Winged helix DNA-binding domain"/>
    <property type="match status" value="1"/>
</dbReference>
<dbReference type="OrthoDB" id="6627771at2"/>
<dbReference type="SUPFAM" id="SSF46785">
    <property type="entry name" value="Winged helix' DNA-binding domain"/>
    <property type="match status" value="1"/>
</dbReference>
<keyword evidence="6" id="KW-1185">Reference proteome</keyword>
<dbReference type="PRINTS" id="PR00033">
    <property type="entry name" value="HTHASNC"/>
</dbReference>
<dbReference type="Pfam" id="PF07729">
    <property type="entry name" value="FCD"/>
    <property type="match status" value="1"/>
</dbReference>
<dbReference type="EMBL" id="SRIO01000005">
    <property type="protein sequence ID" value="TFZ83054.1"/>
    <property type="molecule type" value="Genomic_DNA"/>
</dbReference>
<dbReference type="Gene3D" id="1.20.120.530">
    <property type="entry name" value="GntR ligand-binding domain-like"/>
    <property type="match status" value="1"/>
</dbReference>
<dbReference type="PANTHER" id="PTHR43537">
    <property type="entry name" value="TRANSCRIPTIONAL REGULATOR, GNTR FAMILY"/>
    <property type="match status" value="1"/>
</dbReference>
<comment type="caution">
    <text evidence="5">The sequence shown here is derived from an EMBL/GenBank/DDBJ whole genome shotgun (WGS) entry which is preliminary data.</text>
</comment>
<dbReference type="InterPro" id="IPR000524">
    <property type="entry name" value="Tscrpt_reg_HTH_GntR"/>
</dbReference>
<organism evidence="5 6">
    <name type="scientific">Candidatus Macondimonas diazotrophica</name>
    <dbReference type="NCBI Taxonomy" id="2305248"/>
    <lineage>
        <taxon>Bacteria</taxon>
        <taxon>Pseudomonadati</taxon>
        <taxon>Pseudomonadota</taxon>
        <taxon>Gammaproteobacteria</taxon>
        <taxon>Chromatiales</taxon>
        <taxon>Ectothiorhodospiraceae</taxon>
        <taxon>Candidatus Macondimonas</taxon>
    </lineage>
</organism>
<dbReference type="SMART" id="SM00895">
    <property type="entry name" value="FCD"/>
    <property type="match status" value="1"/>
</dbReference>